<accession>A0AAN7AWX9</accession>
<protein>
    <submittedName>
        <fullName evidence="1">Uncharacterized protein</fullName>
    </submittedName>
</protein>
<feature type="non-terminal residue" evidence="1">
    <location>
        <position position="1"/>
    </location>
</feature>
<reference evidence="1" key="2">
    <citation type="submission" date="2023-05" db="EMBL/GenBank/DDBJ databases">
        <authorList>
            <consortium name="Lawrence Berkeley National Laboratory"/>
            <person name="Steindorff A."/>
            <person name="Hensen N."/>
            <person name="Bonometti L."/>
            <person name="Westerberg I."/>
            <person name="Brannstrom I.O."/>
            <person name="Guillou S."/>
            <person name="Cros-Aarteil S."/>
            <person name="Calhoun S."/>
            <person name="Haridas S."/>
            <person name="Kuo A."/>
            <person name="Mondo S."/>
            <person name="Pangilinan J."/>
            <person name="Riley R."/>
            <person name="Labutti K."/>
            <person name="Andreopoulos B."/>
            <person name="Lipzen A."/>
            <person name="Chen C."/>
            <person name="Yanf M."/>
            <person name="Daum C."/>
            <person name="Ng V."/>
            <person name="Clum A."/>
            <person name="Ohm R."/>
            <person name="Martin F."/>
            <person name="Silar P."/>
            <person name="Natvig D."/>
            <person name="Lalanne C."/>
            <person name="Gautier V."/>
            <person name="Ament-Velasquez S.L."/>
            <person name="Kruys A."/>
            <person name="Hutchinson M.I."/>
            <person name="Powell A.J."/>
            <person name="Barry K."/>
            <person name="Miller A.N."/>
            <person name="Grigoriev I.V."/>
            <person name="Debuchy R."/>
            <person name="Gladieux P."/>
            <person name="Thoren M.H."/>
            <person name="Johannesson H."/>
        </authorList>
    </citation>
    <scope>NUCLEOTIDE SEQUENCE</scope>
    <source>
        <strain evidence="1">CBS 315.58</strain>
    </source>
</reference>
<evidence type="ECO:0000313" key="2">
    <source>
        <dbReference type="Proteomes" id="UP001303160"/>
    </source>
</evidence>
<evidence type="ECO:0000313" key="1">
    <source>
        <dbReference type="EMBL" id="KAK4201954.1"/>
    </source>
</evidence>
<sequence length="179" mass="20394">HDCLWELMAACHYHRDLMAGTGRMSEPFWVAVTRGISWAQGLPFFATRSLALQIVQAAWYEFSHRHRTQTNNIEPSCALVVMALRVVRDIAQYEEGTELEMGTYFGEFRGPSHLEDGRPCLTSGGQLITIPVFPLNTLRLSTIKRITRYQVIHGKNTAVYERTSTHPLTEEDPDWISSI</sequence>
<organism evidence="1 2">
    <name type="scientific">Triangularia verruculosa</name>
    <dbReference type="NCBI Taxonomy" id="2587418"/>
    <lineage>
        <taxon>Eukaryota</taxon>
        <taxon>Fungi</taxon>
        <taxon>Dikarya</taxon>
        <taxon>Ascomycota</taxon>
        <taxon>Pezizomycotina</taxon>
        <taxon>Sordariomycetes</taxon>
        <taxon>Sordariomycetidae</taxon>
        <taxon>Sordariales</taxon>
        <taxon>Podosporaceae</taxon>
        <taxon>Triangularia</taxon>
    </lineage>
</organism>
<dbReference type="AlphaFoldDB" id="A0AAN7AWX9"/>
<proteinExistence type="predicted"/>
<dbReference type="Proteomes" id="UP001303160">
    <property type="component" value="Unassembled WGS sequence"/>
</dbReference>
<keyword evidence="2" id="KW-1185">Reference proteome</keyword>
<dbReference type="EMBL" id="MU863902">
    <property type="protein sequence ID" value="KAK4201954.1"/>
    <property type="molecule type" value="Genomic_DNA"/>
</dbReference>
<reference evidence="1" key="1">
    <citation type="journal article" date="2023" name="Mol. Phylogenet. Evol.">
        <title>Genome-scale phylogeny and comparative genomics of the fungal order Sordariales.</title>
        <authorList>
            <person name="Hensen N."/>
            <person name="Bonometti L."/>
            <person name="Westerberg I."/>
            <person name="Brannstrom I.O."/>
            <person name="Guillou S."/>
            <person name="Cros-Aarteil S."/>
            <person name="Calhoun S."/>
            <person name="Haridas S."/>
            <person name="Kuo A."/>
            <person name="Mondo S."/>
            <person name="Pangilinan J."/>
            <person name="Riley R."/>
            <person name="LaButti K."/>
            <person name="Andreopoulos B."/>
            <person name="Lipzen A."/>
            <person name="Chen C."/>
            <person name="Yan M."/>
            <person name="Daum C."/>
            <person name="Ng V."/>
            <person name="Clum A."/>
            <person name="Steindorff A."/>
            <person name="Ohm R.A."/>
            <person name="Martin F."/>
            <person name="Silar P."/>
            <person name="Natvig D.O."/>
            <person name="Lalanne C."/>
            <person name="Gautier V."/>
            <person name="Ament-Velasquez S.L."/>
            <person name="Kruys A."/>
            <person name="Hutchinson M.I."/>
            <person name="Powell A.J."/>
            <person name="Barry K."/>
            <person name="Miller A.N."/>
            <person name="Grigoriev I.V."/>
            <person name="Debuchy R."/>
            <person name="Gladieux P."/>
            <person name="Hiltunen Thoren M."/>
            <person name="Johannesson H."/>
        </authorList>
    </citation>
    <scope>NUCLEOTIDE SEQUENCE</scope>
    <source>
        <strain evidence="1">CBS 315.58</strain>
    </source>
</reference>
<name>A0AAN7AWX9_9PEZI</name>
<comment type="caution">
    <text evidence="1">The sequence shown here is derived from an EMBL/GenBank/DDBJ whole genome shotgun (WGS) entry which is preliminary data.</text>
</comment>
<gene>
    <name evidence="1" type="ORF">QBC40DRAFT_170410</name>
</gene>